<name>A0A9D4ECM3_DREPO</name>
<evidence type="ECO:0000313" key="2">
    <source>
        <dbReference type="Proteomes" id="UP000828390"/>
    </source>
</evidence>
<keyword evidence="2" id="KW-1185">Reference proteome</keyword>
<organism evidence="1 2">
    <name type="scientific">Dreissena polymorpha</name>
    <name type="common">Zebra mussel</name>
    <name type="synonym">Mytilus polymorpha</name>
    <dbReference type="NCBI Taxonomy" id="45954"/>
    <lineage>
        <taxon>Eukaryota</taxon>
        <taxon>Metazoa</taxon>
        <taxon>Spiralia</taxon>
        <taxon>Lophotrochozoa</taxon>
        <taxon>Mollusca</taxon>
        <taxon>Bivalvia</taxon>
        <taxon>Autobranchia</taxon>
        <taxon>Heteroconchia</taxon>
        <taxon>Euheterodonta</taxon>
        <taxon>Imparidentia</taxon>
        <taxon>Neoheterodontei</taxon>
        <taxon>Myida</taxon>
        <taxon>Dreissenoidea</taxon>
        <taxon>Dreissenidae</taxon>
        <taxon>Dreissena</taxon>
    </lineage>
</organism>
<accession>A0A9D4ECM3</accession>
<evidence type="ECO:0000313" key="1">
    <source>
        <dbReference type="EMBL" id="KAH3777241.1"/>
    </source>
</evidence>
<dbReference type="AlphaFoldDB" id="A0A9D4ECM3"/>
<proteinExistence type="predicted"/>
<comment type="caution">
    <text evidence="1">The sequence shown here is derived from an EMBL/GenBank/DDBJ whole genome shotgun (WGS) entry which is preliminary data.</text>
</comment>
<reference evidence="1" key="1">
    <citation type="journal article" date="2019" name="bioRxiv">
        <title>The Genome of the Zebra Mussel, Dreissena polymorpha: A Resource for Invasive Species Research.</title>
        <authorList>
            <person name="McCartney M.A."/>
            <person name="Auch B."/>
            <person name="Kono T."/>
            <person name="Mallez S."/>
            <person name="Zhang Y."/>
            <person name="Obille A."/>
            <person name="Becker A."/>
            <person name="Abrahante J.E."/>
            <person name="Garbe J."/>
            <person name="Badalamenti J.P."/>
            <person name="Herman A."/>
            <person name="Mangelson H."/>
            <person name="Liachko I."/>
            <person name="Sullivan S."/>
            <person name="Sone E.D."/>
            <person name="Koren S."/>
            <person name="Silverstein K.A.T."/>
            <person name="Beckman K.B."/>
            <person name="Gohl D.M."/>
        </authorList>
    </citation>
    <scope>NUCLEOTIDE SEQUENCE</scope>
    <source>
        <strain evidence="1">Duluth1</strain>
        <tissue evidence="1">Whole animal</tissue>
    </source>
</reference>
<dbReference type="Proteomes" id="UP000828390">
    <property type="component" value="Unassembled WGS sequence"/>
</dbReference>
<sequence length="102" mass="11555">MAPGSSQLPNSKAFEISQALCLCNLLEGLEGSELFEDRHNIDKLPRIRKNVDMGIDRLTMSGPVEQDKLVEERTIVVEKINFVIEIVTDRQTHHTQTISPLR</sequence>
<dbReference type="EMBL" id="JAIWYP010000009">
    <property type="protein sequence ID" value="KAH3777241.1"/>
    <property type="molecule type" value="Genomic_DNA"/>
</dbReference>
<reference evidence="1" key="2">
    <citation type="submission" date="2020-11" db="EMBL/GenBank/DDBJ databases">
        <authorList>
            <person name="McCartney M.A."/>
            <person name="Auch B."/>
            <person name="Kono T."/>
            <person name="Mallez S."/>
            <person name="Becker A."/>
            <person name="Gohl D.M."/>
            <person name="Silverstein K.A.T."/>
            <person name="Koren S."/>
            <person name="Bechman K.B."/>
            <person name="Herman A."/>
            <person name="Abrahante J.E."/>
            <person name="Garbe J."/>
        </authorList>
    </citation>
    <scope>NUCLEOTIDE SEQUENCE</scope>
    <source>
        <strain evidence="1">Duluth1</strain>
        <tissue evidence="1">Whole animal</tissue>
    </source>
</reference>
<gene>
    <name evidence="1" type="ORF">DPMN_178681</name>
</gene>
<protein>
    <submittedName>
        <fullName evidence="1">Uncharacterized protein</fullName>
    </submittedName>
</protein>